<gene>
    <name evidence="3" type="ORF">QRD43_10600</name>
</gene>
<feature type="transmembrane region" description="Helical" evidence="2">
    <location>
        <begin position="254"/>
        <end position="276"/>
    </location>
</feature>
<evidence type="ECO:0000313" key="4">
    <source>
        <dbReference type="Proteomes" id="UP001238603"/>
    </source>
</evidence>
<evidence type="ECO:0000313" key="3">
    <source>
        <dbReference type="EMBL" id="MDL5032351.1"/>
    </source>
</evidence>
<reference evidence="3 4" key="1">
    <citation type="submission" date="2023-06" db="EMBL/GenBank/DDBJ databases">
        <title>Pelomonas sp. APW6 16S ribosomal RNA gene genome sequencing and assembly.</title>
        <authorList>
            <person name="Woo H."/>
        </authorList>
    </citation>
    <scope>NUCLEOTIDE SEQUENCE [LARGE SCALE GENOMIC DNA]</scope>
    <source>
        <strain evidence="3 4">APW6</strain>
    </source>
</reference>
<feature type="transmembrane region" description="Helical" evidence="2">
    <location>
        <begin position="378"/>
        <end position="401"/>
    </location>
</feature>
<proteinExistence type="predicted"/>
<feature type="transmembrane region" description="Helical" evidence="2">
    <location>
        <begin position="199"/>
        <end position="221"/>
    </location>
</feature>
<feature type="transmembrane region" description="Helical" evidence="2">
    <location>
        <begin position="64"/>
        <end position="87"/>
    </location>
</feature>
<keyword evidence="1" id="KW-0813">Transport</keyword>
<keyword evidence="4" id="KW-1185">Reference proteome</keyword>
<evidence type="ECO:0000256" key="1">
    <source>
        <dbReference type="ARBA" id="ARBA00022448"/>
    </source>
</evidence>
<feature type="transmembrane region" description="Helical" evidence="2">
    <location>
        <begin position="288"/>
        <end position="310"/>
    </location>
</feature>
<dbReference type="InterPro" id="IPR002528">
    <property type="entry name" value="MATE_fam"/>
</dbReference>
<dbReference type="EMBL" id="JASVDS010000002">
    <property type="protein sequence ID" value="MDL5032351.1"/>
    <property type="molecule type" value="Genomic_DNA"/>
</dbReference>
<keyword evidence="2" id="KW-0472">Membrane</keyword>
<dbReference type="RefSeq" id="WP_285982428.1">
    <property type="nucleotide sequence ID" value="NZ_JASVDS010000002.1"/>
</dbReference>
<accession>A0ABT7LLF8</accession>
<dbReference type="PANTHER" id="PTHR43298">
    <property type="entry name" value="MULTIDRUG RESISTANCE PROTEIN NORM-RELATED"/>
    <property type="match status" value="1"/>
</dbReference>
<feature type="transmembrane region" description="Helical" evidence="2">
    <location>
        <begin position="413"/>
        <end position="432"/>
    </location>
</feature>
<feature type="transmembrane region" description="Helical" evidence="2">
    <location>
        <begin position="29"/>
        <end position="52"/>
    </location>
</feature>
<dbReference type="InterPro" id="IPR050222">
    <property type="entry name" value="MATE_MdtK"/>
</dbReference>
<dbReference type="Proteomes" id="UP001238603">
    <property type="component" value="Unassembled WGS sequence"/>
</dbReference>
<keyword evidence="2" id="KW-0812">Transmembrane</keyword>
<feature type="transmembrane region" description="Helical" evidence="2">
    <location>
        <begin position="331"/>
        <end position="358"/>
    </location>
</feature>
<feature type="transmembrane region" description="Helical" evidence="2">
    <location>
        <begin position="174"/>
        <end position="193"/>
    </location>
</feature>
<feature type="transmembrane region" description="Helical" evidence="2">
    <location>
        <begin position="141"/>
        <end position="162"/>
    </location>
</feature>
<evidence type="ECO:0000256" key="2">
    <source>
        <dbReference type="SAM" id="Phobius"/>
    </source>
</evidence>
<comment type="caution">
    <text evidence="3">The sequence shown here is derived from an EMBL/GenBank/DDBJ whole genome shotgun (WGS) entry which is preliminary data.</text>
</comment>
<sequence>MKRLLPATAHPRHDWLAEARASLDLSSQLLLGQVSLMLMPVMDLLTLAPLGAPALAAAGLLNSITALFLLFCFGVMQAMAPLAGAALGSPSGRALARQILGHGLTLSTAMGLLGALAMQAFLRALPALGQDPAVTQLASAYGPALSLALLPAAWLCAWRVGYPLLGQARPLARILLACALLHGLANVLLVHGWPPREGLGIQGLGWSYLLSYGLAAALLAWHDRKAAVPSTPMPTPTPTPTPTPPDDATAARRWILRLLSIGLPIGAVMAIEYTLFAGSTLLMGRHGSLALAAHAVCLQWVTLSFIIPLAMSNTVLTRLSLAIGKEDPDEIHRVVVVACTIAAAFHAVMGACCLLMPAPMAQWMLPAASPDRAAMLDLAVPMLQLAGLLQTFNGLSVVLAAVLRACRDTRAPLLQVFAGYWLAGLGSAWLLAQTQGPLGIWQGMCLGFGLTFVVLLRRVRRRLLHLTDLLPQPESAHAQSR</sequence>
<keyword evidence="2" id="KW-1133">Transmembrane helix</keyword>
<protein>
    <submittedName>
        <fullName evidence="3">MATE family efflux transporter</fullName>
    </submittedName>
</protein>
<organism evidence="3 4">
    <name type="scientific">Roseateles subflavus</name>
    <dbReference type="NCBI Taxonomy" id="3053353"/>
    <lineage>
        <taxon>Bacteria</taxon>
        <taxon>Pseudomonadati</taxon>
        <taxon>Pseudomonadota</taxon>
        <taxon>Betaproteobacteria</taxon>
        <taxon>Burkholderiales</taxon>
        <taxon>Sphaerotilaceae</taxon>
        <taxon>Roseateles</taxon>
    </lineage>
</organism>
<name>A0ABT7LLF8_9BURK</name>
<feature type="transmembrane region" description="Helical" evidence="2">
    <location>
        <begin position="99"/>
        <end position="121"/>
    </location>
</feature>
<feature type="transmembrane region" description="Helical" evidence="2">
    <location>
        <begin position="438"/>
        <end position="456"/>
    </location>
</feature>
<dbReference type="Pfam" id="PF01554">
    <property type="entry name" value="MatE"/>
    <property type="match status" value="2"/>
</dbReference>
<dbReference type="PANTHER" id="PTHR43298:SF2">
    <property type="entry name" value="FMN_FAD EXPORTER YEEO-RELATED"/>
    <property type="match status" value="1"/>
</dbReference>